<feature type="domain" description="FHA" evidence="1">
    <location>
        <begin position="77"/>
        <end position="127"/>
    </location>
</feature>
<evidence type="ECO:0000313" key="2">
    <source>
        <dbReference type="EMBL" id="GCE22145.1"/>
    </source>
</evidence>
<dbReference type="InterPro" id="IPR050923">
    <property type="entry name" value="Cell_Proc_Reg/RNA_Proc"/>
</dbReference>
<dbReference type="SMART" id="SM00240">
    <property type="entry name" value="FHA"/>
    <property type="match status" value="1"/>
</dbReference>
<proteinExistence type="predicted"/>
<keyword evidence="3" id="KW-1185">Reference proteome</keyword>
<name>A0A402ASS2_9CHLR</name>
<dbReference type="EMBL" id="BIFS01000002">
    <property type="protein sequence ID" value="GCE22145.1"/>
    <property type="molecule type" value="Genomic_DNA"/>
</dbReference>
<dbReference type="Proteomes" id="UP000287188">
    <property type="component" value="Unassembled WGS sequence"/>
</dbReference>
<gene>
    <name evidence="2" type="ORF">KDK_59450</name>
</gene>
<sequence>MDDPITTLGSDTCSACRAGIRSIDNFCWNCGLALRNSQPLPHQHQQKQMANQASARLIVYTSAGEIVQEYQLDTQKNTIGRTPNNNISLLQDKLVSRHHASIHYEQNHFVLYDEKSANGTMINERSIKEKTPYILEDGDHVLIGNYKLVFHQP</sequence>
<protein>
    <recommendedName>
        <fullName evidence="1">FHA domain-containing protein</fullName>
    </recommendedName>
</protein>
<dbReference type="CDD" id="cd00060">
    <property type="entry name" value="FHA"/>
    <property type="match status" value="1"/>
</dbReference>
<organism evidence="2 3">
    <name type="scientific">Dictyobacter kobayashii</name>
    <dbReference type="NCBI Taxonomy" id="2014872"/>
    <lineage>
        <taxon>Bacteria</taxon>
        <taxon>Bacillati</taxon>
        <taxon>Chloroflexota</taxon>
        <taxon>Ktedonobacteria</taxon>
        <taxon>Ktedonobacterales</taxon>
        <taxon>Dictyobacteraceae</taxon>
        <taxon>Dictyobacter</taxon>
    </lineage>
</organism>
<accession>A0A402ASS2</accession>
<evidence type="ECO:0000313" key="3">
    <source>
        <dbReference type="Proteomes" id="UP000287188"/>
    </source>
</evidence>
<dbReference type="InterPro" id="IPR000253">
    <property type="entry name" value="FHA_dom"/>
</dbReference>
<dbReference type="Gene3D" id="2.60.200.20">
    <property type="match status" value="1"/>
</dbReference>
<dbReference type="InterPro" id="IPR008984">
    <property type="entry name" value="SMAD_FHA_dom_sf"/>
</dbReference>
<comment type="caution">
    <text evidence="2">The sequence shown here is derived from an EMBL/GenBank/DDBJ whole genome shotgun (WGS) entry which is preliminary data.</text>
</comment>
<dbReference type="RefSeq" id="WP_161977754.1">
    <property type="nucleotide sequence ID" value="NZ_BIFS01000002.1"/>
</dbReference>
<dbReference type="SUPFAM" id="SSF49879">
    <property type="entry name" value="SMAD/FHA domain"/>
    <property type="match status" value="1"/>
</dbReference>
<dbReference type="PROSITE" id="PS50006">
    <property type="entry name" value="FHA_DOMAIN"/>
    <property type="match status" value="1"/>
</dbReference>
<evidence type="ECO:0000259" key="1">
    <source>
        <dbReference type="PROSITE" id="PS50006"/>
    </source>
</evidence>
<reference evidence="3" key="1">
    <citation type="submission" date="2018-12" db="EMBL/GenBank/DDBJ databases">
        <title>Tengunoibacter tsumagoiensis gen. nov., sp. nov., Dictyobacter kobayashii sp. nov., D. alpinus sp. nov., and D. joshuensis sp. nov. and description of Dictyobacteraceae fam. nov. within the order Ktedonobacterales isolated from Tengu-no-mugimeshi.</title>
        <authorList>
            <person name="Wang C.M."/>
            <person name="Zheng Y."/>
            <person name="Sakai Y."/>
            <person name="Toyoda A."/>
            <person name="Minakuchi Y."/>
            <person name="Abe K."/>
            <person name="Yokota A."/>
            <person name="Yabe S."/>
        </authorList>
    </citation>
    <scope>NUCLEOTIDE SEQUENCE [LARGE SCALE GENOMIC DNA]</scope>
    <source>
        <strain evidence="3">Uno11</strain>
    </source>
</reference>
<dbReference type="AlphaFoldDB" id="A0A402ASS2"/>
<dbReference type="Pfam" id="PF00498">
    <property type="entry name" value="FHA"/>
    <property type="match status" value="1"/>
</dbReference>
<dbReference type="PANTHER" id="PTHR23308">
    <property type="entry name" value="NUCLEAR INHIBITOR OF PROTEIN PHOSPHATASE-1"/>
    <property type="match status" value="1"/>
</dbReference>